<dbReference type="GO" id="GO:0006355">
    <property type="term" value="P:regulation of DNA-templated transcription"/>
    <property type="evidence" value="ECO:0007669"/>
    <property type="project" value="InterPro"/>
</dbReference>
<dbReference type="GO" id="GO:0003677">
    <property type="term" value="F:DNA binding"/>
    <property type="evidence" value="ECO:0007669"/>
    <property type="project" value="UniProtKB-UniRule"/>
</dbReference>
<evidence type="ECO:0000256" key="2">
    <source>
        <dbReference type="PROSITE-ProRule" id="PRU01091"/>
    </source>
</evidence>
<dbReference type="GeneID" id="55535610"/>
<feature type="domain" description="OmpR/PhoB-type" evidence="4">
    <location>
        <begin position="15"/>
        <end position="110"/>
    </location>
</feature>
<dbReference type="PANTHER" id="PTHR47691:SF3">
    <property type="entry name" value="HTH-TYPE TRANSCRIPTIONAL REGULATOR RV0890C-RELATED"/>
    <property type="match status" value="1"/>
</dbReference>
<reference evidence="5 6" key="1">
    <citation type="submission" date="2018-01" db="EMBL/GenBank/DDBJ databases">
        <title>Species boundaries and ecological features among Paraburkholderia terrae DSMZ17804T, P. hospita DSMZ17164T and P. caribensis DSMZ13236T.</title>
        <authorList>
            <person name="Pratama A.A."/>
        </authorList>
    </citation>
    <scope>NUCLEOTIDE SEQUENCE [LARGE SCALE GENOMIC DNA]</scope>
    <source>
        <strain evidence="5 6">DSM 17164</strain>
    </source>
</reference>
<evidence type="ECO:0000313" key="5">
    <source>
        <dbReference type="EMBL" id="AUT76126.1"/>
    </source>
</evidence>
<evidence type="ECO:0000256" key="3">
    <source>
        <dbReference type="SAM" id="MobiDB-lite"/>
    </source>
</evidence>
<evidence type="ECO:0000256" key="1">
    <source>
        <dbReference type="ARBA" id="ARBA00023125"/>
    </source>
</evidence>
<dbReference type="Pfam" id="PF00486">
    <property type="entry name" value="Trans_reg_C"/>
    <property type="match status" value="1"/>
</dbReference>
<dbReference type="GO" id="GO:0043531">
    <property type="term" value="F:ADP binding"/>
    <property type="evidence" value="ECO:0007669"/>
    <property type="project" value="InterPro"/>
</dbReference>
<dbReference type="AlphaFoldDB" id="A0AAN1JLM8"/>
<dbReference type="InterPro" id="IPR001867">
    <property type="entry name" value="OmpR/PhoB-type_DNA-bd"/>
</dbReference>
<dbReference type="PANTHER" id="PTHR47691">
    <property type="entry name" value="REGULATOR-RELATED"/>
    <property type="match status" value="1"/>
</dbReference>
<evidence type="ECO:0000259" key="4">
    <source>
        <dbReference type="PROSITE" id="PS51755"/>
    </source>
</evidence>
<dbReference type="InterPro" id="IPR002182">
    <property type="entry name" value="NB-ARC"/>
</dbReference>
<dbReference type="PROSITE" id="PS51755">
    <property type="entry name" value="OMPR_PHOB"/>
    <property type="match status" value="1"/>
</dbReference>
<dbReference type="CDD" id="cd00383">
    <property type="entry name" value="trans_reg_C"/>
    <property type="match status" value="1"/>
</dbReference>
<dbReference type="EMBL" id="CP026108">
    <property type="protein sequence ID" value="AUT76126.1"/>
    <property type="molecule type" value="Genomic_DNA"/>
</dbReference>
<dbReference type="PRINTS" id="PR00364">
    <property type="entry name" value="DISEASERSIST"/>
</dbReference>
<dbReference type="Gene3D" id="1.10.10.10">
    <property type="entry name" value="Winged helix-like DNA-binding domain superfamily/Winged helix DNA-binding domain"/>
    <property type="match status" value="1"/>
</dbReference>
<dbReference type="SUPFAM" id="SSF46894">
    <property type="entry name" value="C-terminal effector domain of the bipartite response regulators"/>
    <property type="match status" value="1"/>
</dbReference>
<dbReference type="InterPro" id="IPR058852">
    <property type="entry name" value="HTH_77"/>
</dbReference>
<dbReference type="InterPro" id="IPR036388">
    <property type="entry name" value="WH-like_DNA-bd_sf"/>
</dbReference>
<proteinExistence type="predicted"/>
<gene>
    <name evidence="5" type="ORF">C2L64_45835</name>
</gene>
<dbReference type="InterPro" id="IPR027417">
    <property type="entry name" value="P-loop_NTPase"/>
</dbReference>
<feature type="region of interest" description="Disordered" evidence="3">
    <location>
        <begin position="117"/>
        <end position="145"/>
    </location>
</feature>
<feature type="DNA-binding region" description="OmpR/PhoB-type" evidence="2">
    <location>
        <begin position="15"/>
        <end position="110"/>
    </location>
</feature>
<sequence length="585" mass="64010">MEMPCMSPNGSASRSSVIPLGQFELDLGVRALCKDGHEVPLGSRAFDILKAIVLAGGRIVTKDELMETVWPGLVVEESNIHVHLSAVRKALGDHRELIDTVPGRGYRFMTRKRDASCARSAEHRAGPTRVADATDASSATHPLPRRRSLLGRDAAVEEIDNRFALTRIVTLTGPGGVGKTCLAIELAHCKTGDSSFDVVFVDLSQCDSASAIPHALDDKAATHGGETKCGPSQASTHSPSVRTLLVLDNAEHLIDDVAHIVEGLMAEHDSLHVLVTSRERLRIATETVYRVEPLALPQAVESRDRLVQSPAVRLFLERASLCGMRIDDDNELQLVAEICRRLDGLPLAIELAVGRASVFGLEGVRQRLEERFLLLADGYRTAQPRHRTLHAAFDWSFVRLSPCEQAVYLRVARFTRFFTIDAVFAVACDNEIDRASALDCLAQLIEKSLLDVSFNGAMAKYRLSESARAYALKQQLERDGESREVARRHAQYVCALLARTSCEDALADARVAFEWAFSPSGEPKIGIDLAAVLVPALLRRGLTDECARRAAVVISTLEPMTRSARNLKYPDTVWNAQSLAVSAPC</sequence>
<dbReference type="InterPro" id="IPR016032">
    <property type="entry name" value="Sig_transdc_resp-reg_C-effctor"/>
</dbReference>
<dbReference type="KEGG" id="phs:C2L64_45835"/>
<protein>
    <submittedName>
        <fullName evidence="5">Transcriptional regulator</fullName>
    </submittedName>
</protein>
<dbReference type="GO" id="GO:0000160">
    <property type="term" value="P:phosphorelay signal transduction system"/>
    <property type="evidence" value="ECO:0007669"/>
    <property type="project" value="InterPro"/>
</dbReference>
<dbReference type="Pfam" id="PF25872">
    <property type="entry name" value="HTH_77"/>
    <property type="match status" value="1"/>
</dbReference>
<organism evidence="5 6">
    <name type="scientific">Paraburkholderia hospita</name>
    <dbReference type="NCBI Taxonomy" id="169430"/>
    <lineage>
        <taxon>Bacteria</taxon>
        <taxon>Pseudomonadati</taxon>
        <taxon>Pseudomonadota</taxon>
        <taxon>Betaproteobacteria</taxon>
        <taxon>Burkholderiales</taxon>
        <taxon>Burkholderiaceae</taxon>
        <taxon>Paraburkholderia</taxon>
    </lineage>
</organism>
<accession>A0AAN1JLM8</accession>
<dbReference type="RefSeq" id="WP_103154352.1">
    <property type="nucleotide sequence ID" value="NZ_CP026108.1"/>
</dbReference>
<dbReference type="Gene3D" id="3.40.50.300">
    <property type="entry name" value="P-loop containing nucleotide triphosphate hydrolases"/>
    <property type="match status" value="1"/>
</dbReference>
<dbReference type="Proteomes" id="UP000236649">
    <property type="component" value="Chromosome 4"/>
</dbReference>
<name>A0AAN1JLM8_9BURK</name>
<dbReference type="SUPFAM" id="SSF52540">
    <property type="entry name" value="P-loop containing nucleoside triphosphate hydrolases"/>
    <property type="match status" value="1"/>
</dbReference>
<evidence type="ECO:0000313" key="6">
    <source>
        <dbReference type="Proteomes" id="UP000236649"/>
    </source>
</evidence>
<keyword evidence="1 2" id="KW-0238">DNA-binding</keyword>
<dbReference type="SMART" id="SM00862">
    <property type="entry name" value="Trans_reg_C"/>
    <property type="match status" value="1"/>
</dbReference>
<dbReference type="Pfam" id="PF00931">
    <property type="entry name" value="NB-ARC"/>
    <property type="match status" value="1"/>
</dbReference>